<dbReference type="AlphaFoldDB" id="A0A4Y8VQB6"/>
<comment type="caution">
    <text evidence="2">The sequence shown here is derived from an EMBL/GenBank/DDBJ whole genome shotgun (WGS) entry which is preliminary data.</text>
</comment>
<reference evidence="2 3" key="1">
    <citation type="submission" date="2019-03" db="EMBL/GenBank/DDBJ databases">
        <title>Draft genome sequence of humic substances-degrading Pseudomonas kribbensis CHA-19 from forest soil.</title>
        <authorList>
            <person name="Kim D."/>
        </authorList>
    </citation>
    <scope>NUCLEOTIDE SEQUENCE [LARGE SCALE GENOMIC DNA]</scope>
    <source>
        <strain evidence="2 3">CHA-19</strain>
    </source>
</reference>
<proteinExistence type="predicted"/>
<name>A0A4Y8VQB6_9PSED</name>
<feature type="transmembrane region" description="Helical" evidence="1">
    <location>
        <begin position="68"/>
        <end position="88"/>
    </location>
</feature>
<feature type="transmembrane region" description="Helical" evidence="1">
    <location>
        <begin position="38"/>
        <end position="56"/>
    </location>
</feature>
<keyword evidence="1" id="KW-0472">Membrane</keyword>
<keyword evidence="1" id="KW-1133">Transmembrane helix</keyword>
<dbReference type="OrthoDB" id="7001224at2"/>
<accession>A0A4Y8VQB6</accession>
<evidence type="ECO:0000313" key="3">
    <source>
        <dbReference type="Proteomes" id="UP000297555"/>
    </source>
</evidence>
<dbReference type="Proteomes" id="UP000297555">
    <property type="component" value="Unassembled WGS sequence"/>
</dbReference>
<gene>
    <name evidence="2" type="ORF">E4J90_04745</name>
</gene>
<organism evidence="2 3">
    <name type="scientific">Pseudomonas kribbensis</name>
    <dbReference type="NCBI Taxonomy" id="1628086"/>
    <lineage>
        <taxon>Bacteria</taxon>
        <taxon>Pseudomonadati</taxon>
        <taxon>Pseudomonadota</taxon>
        <taxon>Gammaproteobacteria</taxon>
        <taxon>Pseudomonadales</taxon>
        <taxon>Pseudomonadaceae</taxon>
        <taxon>Pseudomonas</taxon>
    </lineage>
</organism>
<evidence type="ECO:0000313" key="2">
    <source>
        <dbReference type="EMBL" id="TFH82607.1"/>
    </source>
</evidence>
<evidence type="ECO:0008006" key="4">
    <source>
        <dbReference type="Google" id="ProtNLM"/>
    </source>
</evidence>
<keyword evidence="1" id="KW-0812">Transmembrane</keyword>
<feature type="transmembrane region" description="Helical" evidence="1">
    <location>
        <begin position="121"/>
        <end position="140"/>
    </location>
</feature>
<evidence type="ECO:0000256" key="1">
    <source>
        <dbReference type="SAM" id="Phobius"/>
    </source>
</evidence>
<dbReference type="RefSeq" id="WP_134825605.1">
    <property type="nucleotide sequence ID" value="NZ_SPDQ01000007.1"/>
</dbReference>
<feature type="transmembrane region" description="Helical" evidence="1">
    <location>
        <begin position="146"/>
        <end position="165"/>
    </location>
</feature>
<protein>
    <recommendedName>
        <fullName evidence="4">Permease</fullName>
    </recommendedName>
</protein>
<sequence>MELKNDTTPSEKPLKNQERILMKWTIKAKPRDTTHMDIGMAIIIAIGIAAIINGIHESYILNLSEENGSIFLNLHAGIIWTLVATYLWTLVVHQKKTYTYTITETVGTEESSVNFPKSAHTVFKAISALFFIIIIATIIYNPSSALILAGPAGMALIAAKFFLTWNNTPKIEKSSEWKEYKFVTIDKKRRLIVAQHTDIMIGFEARLPESLFAEYLSTLKELLPKDAVFTEKNWMW</sequence>
<dbReference type="EMBL" id="SPDQ01000007">
    <property type="protein sequence ID" value="TFH82607.1"/>
    <property type="molecule type" value="Genomic_DNA"/>
</dbReference>